<organism evidence="2 3">
    <name type="scientific">Kitasatospora indigofera</name>
    <dbReference type="NCBI Taxonomy" id="67307"/>
    <lineage>
        <taxon>Bacteria</taxon>
        <taxon>Bacillati</taxon>
        <taxon>Actinomycetota</taxon>
        <taxon>Actinomycetes</taxon>
        <taxon>Kitasatosporales</taxon>
        <taxon>Streptomycetaceae</taxon>
        <taxon>Kitasatospora</taxon>
    </lineage>
</organism>
<sequence>MCSDGAHAREALESASPWRGGRCACTHKDPGTPQAQGQSVPSASGAVKTNATAQVMASVTAAVRLSSAITPAAGPHPGRVGVKPAVSSRRRDAARVPAAVRPPRAGPEARREGPAPGATGDGQPPPTEASTPSSISSTQPARDR</sequence>
<dbReference type="Proteomes" id="UP000617734">
    <property type="component" value="Unassembled WGS sequence"/>
</dbReference>
<accession>A0A919KPY4</accession>
<comment type="caution">
    <text evidence="2">The sequence shown here is derived from an EMBL/GenBank/DDBJ whole genome shotgun (WGS) entry which is preliminary data.</text>
</comment>
<feature type="region of interest" description="Disordered" evidence="1">
    <location>
        <begin position="69"/>
        <end position="144"/>
    </location>
</feature>
<reference evidence="2" key="1">
    <citation type="journal article" date="2014" name="Int. J. Syst. Evol. Microbiol.">
        <title>Complete genome sequence of Corynebacterium casei LMG S-19264T (=DSM 44701T), isolated from a smear-ripened cheese.</title>
        <authorList>
            <consortium name="US DOE Joint Genome Institute (JGI-PGF)"/>
            <person name="Walter F."/>
            <person name="Albersmeier A."/>
            <person name="Kalinowski J."/>
            <person name="Ruckert C."/>
        </authorList>
    </citation>
    <scope>NUCLEOTIDE SEQUENCE</scope>
    <source>
        <strain evidence="2">JCM 4646</strain>
    </source>
</reference>
<reference evidence="2" key="2">
    <citation type="submission" date="2020-09" db="EMBL/GenBank/DDBJ databases">
        <authorList>
            <person name="Sun Q."/>
            <person name="Ohkuma M."/>
        </authorList>
    </citation>
    <scope>NUCLEOTIDE SEQUENCE</scope>
    <source>
        <strain evidence="2">JCM 4646</strain>
    </source>
</reference>
<protein>
    <submittedName>
        <fullName evidence="2">Uncharacterized protein</fullName>
    </submittedName>
</protein>
<evidence type="ECO:0000313" key="2">
    <source>
        <dbReference type="EMBL" id="GHH68374.1"/>
    </source>
</evidence>
<name>A0A919KPY4_9ACTN</name>
<feature type="compositionally biased region" description="Polar residues" evidence="1">
    <location>
        <begin position="33"/>
        <end position="49"/>
    </location>
</feature>
<feature type="compositionally biased region" description="Polar residues" evidence="1">
    <location>
        <begin position="128"/>
        <end position="144"/>
    </location>
</feature>
<proteinExistence type="predicted"/>
<feature type="region of interest" description="Disordered" evidence="1">
    <location>
        <begin position="1"/>
        <end position="49"/>
    </location>
</feature>
<keyword evidence="3" id="KW-1185">Reference proteome</keyword>
<evidence type="ECO:0000313" key="3">
    <source>
        <dbReference type="Proteomes" id="UP000617734"/>
    </source>
</evidence>
<dbReference type="EMBL" id="BNBO01000010">
    <property type="protein sequence ID" value="GHH68374.1"/>
    <property type="molecule type" value="Genomic_DNA"/>
</dbReference>
<gene>
    <name evidence="2" type="ORF">GCM10018781_25090</name>
</gene>
<dbReference type="AlphaFoldDB" id="A0A919KPY4"/>
<feature type="compositionally biased region" description="Basic and acidic residues" evidence="1">
    <location>
        <begin position="1"/>
        <end position="12"/>
    </location>
</feature>
<evidence type="ECO:0000256" key="1">
    <source>
        <dbReference type="SAM" id="MobiDB-lite"/>
    </source>
</evidence>